<gene>
    <name evidence="1" type="ORF">BV898_12609</name>
</gene>
<dbReference type="EMBL" id="MTYJ01000129">
    <property type="protein sequence ID" value="OQV13181.1"/>
    <property type="molecule type" value="Genomic_DNA"/>
</dbReference>
<protein>
    <submittedName>
        <fullName evidence="1">Uncharacterized protein</fullName>
    </submittedName>
</protein>
<evidence type="ECO:0000313" key="1">
    <source>
        <dbReference type="EMBL" id="OQV13181.1"/>
    </source>
</evidence>
<reference evidence="2" key="1">
    <citation type="submission" date="2017-01" db="EMBL/GenBank/DDBJ databases">
        <title>Comparative genomics of anhydrobiosis in the tardigrade Hypsibius dujardini.</title>
        <authorList>
            <person name="Yoshida Y."/>
            <person name="Koutsovoulos G."/>
            <person name="Laetsch D."/>
            <person name="Stevens L."/>
            <person name="Kumar S."/>
            <person name="Horikawa D."/>
            <person name="Ishino K."/>
            <person name="Komine S."/>
            <person name="Tomita M."/>
            <person name="Blaxter M."/>
            <person name="Arakawa K."/>
        </authorList>
    </citation>
    <scope>NUCLEOTIDE SEQUENCE [LARGE SCALE GENOMIC DNA]</scope>
    <source>
        <strain evidence="2">Z151</strain>
    </source>
</reference>
<dbReference type="Proteomes" id="UP000192578">
    <property type="component" value="Unassembled WGS sequence"/>
</dbReference>
<proteinExistence type="predicted"/>
<accession>A0A1W0WD94</accession>
<comment type="caution">
    <text evidence="1">The sequence shown here is derived from an EMBL/GenBank/DDBJ whole genome shotgun (WGS) entry which is preliminary data.</text>
</comment>
<organism evidence="1 2">
    <name type="scientific">Hypsibius exemplaris</name>
    <name type="common">Freshwater tardigrade</name>
    <dbReference type="NCBI Taxonomy" id="2072580"/>
    <lineage>
        <taxon>Eukaryota</taxon>
        <taxon>Metazoa</taxon>
        <taxon>Ecdysozoa</taxon>
        <taxon>Tardigrada</taxon>
        <taxon>Eutardigrada</taxon>
        <taxon>Parachela</taxon>
        <taxon>Hypsibioidea</taxon>
        <taxon>Hypsibiidae</taxon>
        <taxon>Hypsibius</taxon>
    </lineage>
</organism>
<keyword evidence="2" id="KW-1185">Reference proteome</keyword>
<sequence length="129" mass="14691">MKCESVEEIRSGARCERPAAPYRRIVVSPYRRIVDHDINKCHDRLGLGVHGSKVHHEFADECKVRTQLTCVIILRIHSVIRAAVVCVRVCVSRALLNCVAAYCLIGRRILRLKRGWAEVSVWSAVWAKM</sequence>
<evidence type="ECO:0000313" key="2">
    <source>
        <dbReference type="Proteomes" id="UP000192578"/>
    </source>
</evidence>
<dbReference type="AlphaFoldDB" id="A0A1W0WD94"/>
<name>A0A1W0WD94_HYPEX</name>